<sequence length="75" mass="8062">MQYLTIGGSIYPLSSECQQQICEILRATPEASSADAAVQTATLANKIPSKDKRQATIGTSPKMVVHLSCICRSLH</sequence>
<evidence type="ECO:0000313" key="1">
    <source>
        <dbReference type="EMBL" id="KAF5784252.1"/>
    </source>
</evidence>
<keyword evidence="2" id="KW-1185">Reference proteome</keyword>
<dbReference type="AlphaFoldDB" id="A0A9K3N276"/>
<gene>
    <name evidence="1" type="ORF">HanXRQr2_Chr11g0517351</name>
</gene>
<reference evidence="1" key="2">
    <citation type="submission" date="2020-06" db="EMBL/GenBank/DDBJ databases">
        <title>Helianthus annuus Genome sequencing and assembly Release 2.</title>
        <authorList>
            <person name="Gouzy J."/>
            <person name="Langlade N."/>
            <person name="Munos S."/>
        </authorList>
    </citation>
    <scope>NUCLEOTIDE SEQUENCE</scope>
    <source>
        <tissue evidence="1">Leaves</tissue>
    </source>
</reference>
<name>A0A9K3N276_HELAN</name>
<accession>A0A9K3N276</accession>
<reference evidence="1" key="1">
    <citation type="journal article" date="2017" name="Nature">
        <title>The sunflower genome provides insights into oil metabolism, flowering and Asterid evolution.</title>
        <authorList>
            <person name="Badouin H."/>
            <person name="Gouzy J."/>
            <person name="Grassa C.J."/>
            <person name="Murat F."/>
            <person name="Staton S.E."/>
            <person name="Cottret L."/>
            <person name="Lelandais-Briere C."/>
            <person name="Owens G.L."/>
            <person name="Carrere S."/>
            <person name="Mayjonade B."/>
            <person name="Legrand L."/>
            <person name="Gill N."/>
            <person name="Kane N.C."/>
            <person name="Bowers J.E."/>
            <person name="Hubner S."/>
            <person name="Bellec A."/>
            <person name="Berard A."/>
            <person name="Berges H."/>
            <person name="Blanchet N."/>
            <person name="Boniface M.C."/>
            <person name="Brunel D."/>
            <person name="Catrice O."/>
            <person name="Chaidir N."/>
            <person name="Claudel C."/>
            <person name="Donnadieu C."/>
            <person name="Faraut T."/>
            <person name="Fievet G."/>
            <person name="Helmstetter N."/>
            <person name="King M."/>
            <person name="Knapp S.J."/>
            <person name="Lai Z."/>
            <person name="Le Paslier M.C."/>
            <person name="Lippi Y."/>
            <person name="Lorenzon L."/>
            <person name="Mandel J.R."/>
            <person name="Marage G."/>
            <person name="Marchand G."/>
            <person name="Marquand E."/>
            <person name="Bret-Mestries E."/>
            <person name="Morien E."/>
            <person name="Nambeesan S."/>
            <person name="Nguyen T."/>
            <person name="Pegot-Espagnet P."/>
            <person name="Pouilly N."/>
            <person name="Raftis F."/>
            <person name="Sallet E."/>
            <person name="Schiex T."/>
            <person name="Thomas J."/>
            <person name="Vandecasteele C."/>
            <person name="Vares D."/>
            <person name="Vear F."/>
            <person name="Vautrin S."/>
            <person name="Crespi M."/>
            <person name="Mangin B."/>
            <person name="Burke J.M."/>
            <person name="Salse J."/>
            <person name="Munos S."/>
            <person name="Vincourt P."/>
            <person name="Rieseberg L.H."/>
            <person name="Langlade N.B."/>
        </authorList>
    </citation>
    <scope>NUCLEOTIDE SEQUENCE</scope>
    <source>
        <tissue evidence="1">Leaves</tissue>
    </source>
</reference>
<protein>
    <submittedName>
        <fullName evidence="1">Uncharacterized protein</fullName>
    </submittedName>
</protein>
<dbReference type="Proteomes" id="UP000215914">
    <property type="component" value="Unassembled WGS sequence"/>
</dbReference>
<proteinExistence type="predicted"/>
<dbReference type="EMBL" id="MNCJ02000326">
    <property type="protein sequence ID" value="KAF5784252.1"/>
    <property type="molecule type" value="Genomic_DNA"/>
</dbReference>
<dbReference type="Gramene" id="mRNA:HanXRQr2_Chr11g0517351">
    <property type="protein sequence ID" value="mRNA:HanXRQr2_Chr11g0517351"/>
    <property type="gene ID" value="HanXRQr2_Chr11g0517351"/>
</dbReference>
<organism evidence="1 2">
    <name type="scientific">Helianthus annuus</name>
    <name type="common">Common sunflower</name>
    <dbReference type="NCBI Taxonomy" id="4232"/>
    <lineage>
        <taxon>Eukaryota</taxon>
        <taxon>Viridiplantae</taxon>
        <taxon>Streptophyta</taxon>
        <taxon>Embryophyta</taxon>
        <taxon>Tracheophyta</taxon>
        <taxon>Spermatophyta</taxon>
        <taxon>Magnoliopsida</taxon>
        <taxon>eudicotyledons</taxon>
        <taxon>Gunneridae</taxon>
        <taxon>Pentapetalae</taxon>
        <taxon>asterids</taxon>
        <taxon>campanulids</taxon>
        <taxon>Asterales</taxon>
        <taxon>Asteraceae</taxon>
        <taxon>Asteroideae</taxon>
        <taxon>Heliantheae alliance</taxon>
        <taxon>Heliantheae</taxon>
        <taxon>Helianthus</taxon>
    </lineage>
</organism>
<comment type="caution">
    <text evidence="1">The sequence shown here is derived from an EMBL/GenBank/DDBJ whole genome shotgun (WGS) entry which is preliminary data.</text>
</comment>
<evidence type="ECO:0000313" key="2">
    <source>
        <dbReference type="Proteomes" id="UP000215914"/>
    </source>
</evidence>